<dbReference type="InterPro" id="IPR056119">
    <property type="entry name" value="DUF7702"/>
</dbReference>
<evidence type="ECO:0000259" key="3">
    <source>
        <dbReference type="Pfam" id="PF24800"/>
    </source>
</evidence>
<feature type="domain" description="DUF7702" evidence="3">
    <location>
        <begin position="3"/>
        <end position="255"/>
    </location>
</feature>
<gene>
    <name evidence="4" type="ORF">F503_02034</name>
</gene>
<accession>S3BV59</accession>
<dbReference type="EMBL" id="KE148169">
    <property type="protein sequence ID" value="EPE03296.1"/>
    <property type="molecule type" value="Genomic_DNA"/>
</dbReference>
<evidence type="ECO:0000313" key="4">
    <source>
        <dbReference type="EMBL" id="EPE03296.1"/>
    </source>
</evidence>
<name>S3BV59_OPHP1</name>
<sequence length="300" mass="32439">MTLTIYNKISIIDLVFFLPALAIAGLLTYRHGFRRSSGWIYLVLLSLMRILGSSMQLATIKQPDNINIIIGAQTLQNIGLSPLILVILGLITRVQQAIPEQSRPRLPNSRTLRLIQLTVIVGLILIIVGGINMGNDIGNALSNGEAISYTVPSESKAGIALMIVGYVLIVVSAGFIALSISSVPSGEKRLIVAIFAAMPFVLVRLVYSSMATFNSSNDNFHQYSGSANAGYYVLGMCTVMEIASVLIFETVGLTLPYASRNDARQSTNSASGQPLNAFPTQEDSASEPHYFPKERESVQV</sequence>
<protein>
    <recommendedName>
        <fullName evidence="3">DUF7702 domain-containing protein</fullName>
    </recommendedName>
</protein>
<evidence type="ECO:0000256" key="1">
    <source>
        <dbReference type="SAM" id="MobiDB-lite"/>
    </source>
</evidence>
<feature type="compositionally biased region" description="Polar residues" evidence="1">
    <location>
        <begin position="264"/>
        <end position="283"/>
    </location>
</feature>
<dbReference type="AlphaFoldDB" id="S3BV59"/>
<keyword evidence="5" id="KW-1185">Reference proteome</keyword>
<dbReference type="eggNOG" id="ENOG502SCPV">
    <property type="taxonomic scope" value="Eukaryota"/>
</dbReference>
<feature type="transmembrane region" description="Helical" evidence="2">
    <location>
        <begin position="66"/>
        <end position="91"/>
    </location>
</feature>
<feature type="compositionally biased region" description="Basic and acidic residues" evidence="1">
    <location>
        <begin position="290"/>
        <end position="300"/>
    </location>
</feature>
<dbReference type="PANTHER" id="PTHR42109:SF2">
    <property type="entry name" value="INTEGRAL MEMBRANE PROTEIN"/>
    <property type="match status" value="1"/>
</dbReference>
<reference evidence="4 5" key="1">
    <citation type="journal article" date="2013" name="BMC Genomics">
        <title>The genome and transcriptome of the pine saprophyte Ophiostoma piceae, and a comparison with the bark beetle-associated pine pathogen Grosmannia clavigera.</title>
        <authorList>
            <person name="Haridas S."/>
            <person name="Wang Y."/>
            <person name="Lim L."/>
            <person name="Massoumi Alamouti S."/>
            <person name="Jackman S."/>
            <person name="Docking R."/>
            <person name="Robertson G."/>
            <person name="Birol I."/>
            <person name="Bohlmann J."/>
            <person name="Breuil C."/>
        </authorList>
    </citation>
    <scope>NUCLEOTIDE SEQUENCE [LARGE SCALE GENOMIC DNA]</scope>
    <source>
        <strain evidence="4 5">UAMH 11346</strain>
    </source>
</reference>
<evidence type="ECO:0000313" key="5">
    <source>
        <dbReference type="Proteomes" id="UP000016923"/>
    </source>
</evidence>
<feature type="transmembrane region" description="Helical" evidence="2">
    <location>
        <begin position="112"/>
        <end position="131"/>
    </location>
</feature>
<feature type="transmembrane region" description="Helical" evidence="2">
    <location>
        <begin position="157"/>
        <end position="178"/>
    </location>
</feature>
<dbReference type="OMA" id="LCKTHGF"/>
<evidence type="ECO:0000256" key="2">
    <source>
        <dbReference type="SAM" id="Phobius"/>
    </source>
</evidence>
<dbReference type="VEuPathDB" id="FungiDB:F503_02034"/>
<dbReference type="STRING" id="1262450.S3BV59"/>
<organism evidence="4 5">
    <name type="scientific">Ophiostoma piceae (strain UAMH 11346)</name>
    <name type="common">Sap stain fungus</name>
    <dbReference type="NCBI Taxonomy" id="1262450"/>
    <lineage>
        <taxon>Eukaryota</taxon>
        <taxon>Fungi</taxon>
        <taxon>Dikarya</taxon>
        <taxon>Ascomycota</taxon>
        <taxon>Pezizomycotina</taxon>
        <taxon>Sordariomycetes</taxon>
        <taxon>Sordariomycetidae</taxon>
        <taxon>Ophiostomatales</taxon>
        <taxon>Ophiostomataceae</taxon>
        <taxon>Ophiostoma</taxon>
    </lineage>
</organism>
<keyword evidence="2" id="KW-0812">Transmembrane</keyword>
<keyword evidence="2" id="KW-1133">Transmembrane helix</keyword>
<feature type="transmembrane region" description="Helical" evidence="2">
    <location>
        <begin position="230"/>
        <end position="255"/>
    </location>
</feature>
<dbReference type="HOGENOM" id="CLU_064985_0_2_1"/>
<keyword evidence="2" id="KW-0472">Membrane</keyword>
<feature type="transmembrane region" description="Helical" evidence="2">
    <location>
        <begin position="6"/>
        <end position="27"/>
    </location>
</feature>
<dbReference type="PANTHER" id="PTHR42109">
    <property type="entry name" value="UNPLACED GENOMIC SCAFFOLD UM_SCAF_CONTIG_1.265, WHOLE GENOME SHOTGUN SEQUENCE"/>
    <property type="match status" value="1"/>
</dbReference>
<dbReference type="OrthoDB" id="2560628at2759"/>
<dbReference type="Proteomes" id="UP000016923">
    <property type="component" value="Unassembled WGS sequence"/>
</dbReference>
<dbReference type="Pfam" id="PF24800">
    <property type="entry name" value="DUF7702"/>
    <property type="match status" value="1"/>
</dbReference>
<feature type="region of interest" description="Disordered" evidence="1">
    <location>
        <begin position="264"/>
        <end position="300"/>
    </location>
</feature>
<feature type="transmembrane region" description="Helical" evidence="2">
    <location>
        <begin position="39"/>
        <end position="60"/>
    </location>
</feature>
<feature type="transmembrane region" description="Helical" evidence="2">
    <location>
        <begin position="190"/>
        <end position="210"/>
    </location>
</feature>
<proteinExistence type="predicted"/>